<keyword evidence="9 18" id="KW-0256">Endoplasmic reticulum</keyword>
<dbReference type="InterPro" id="IPR001199">
    <property type="entry name" value="Cyt_B5-like_heme/steroid-bd"/>
</dbReference>
<evidence type="ECO:0000256" key="10">
    <source>
        <dbReference type="ARBA" id="ARBA00022832"/>
    </source>
</evidence>
<evidence type="ECO:0000256" key="15">
    <source>
        <dbReference type="ARBA" id="ARBA00023098"/>
    </source>
</evidence>
<dbReference type="PROSITE" id="PS00191">
    <property type="entry name" value="CYTOCHROME_B5_1"/>
    <property type="match status" value="1"/>
</dbReference>
<accession>A0A1G4JFD3</accession>
<evidence type="ECO:0000256" key="6">
    <source>
        <dbReference type="ARBA" id="ARBA00022617"/>
    </source>
</evidence>
<dbReference type="GO" id="GO:0006633">
    <property type="term" value="P:fatty acid biosynthetic process"/>
    <property type="evidence" value="ECO:0007669"/>
    <property type="project" value="UniProtKB-KW"/>
</dbReference>
<gene>
    <name evidence="23" type="ORF">LAME_0E01772G</name>
</gene>
<evidence type="ECO:0000256" key="3">
    <source>
        <dbReference type="ARBA" id="ARBA00005189"/>
    </source>
</evidence>
<comment type="cofactor">
    <cofactor evidence="20">
        <name>Fe cation</name>
        <dbReference type="ChEBI" id="CHEBI:24875"/>
    </cofactor>
</comment>
<proteinExistence type="inferred from homology"/>
<dbReference type="GO" id="GO:0005506">
    <property type="term" value="F:iron ion binding"/>
    <property type="evidence" value="ECO:0007669"/>
    <property type="project" value="UniProtKB-UniRule"/>
</dbReference>
<feature type="binding site" evidence="19">
    <location>
        <position position="264"/>
    </location>
    <ligand>
        <name>Zn(2+)</name>
        <dbReference type="ChEBI" id="CHEBI:29105"/>
        <label>1</label>
    </ligand>
</feature>
<dbReference type="PANTHER" id="PTHR12863">
    <property type="entry name" value="FATTY ACID HYDROXYLASE"/>
    <property type="match status" value="1"/>
</dbReference>
<sequence>METKTLPLYTAKQLQEHSSAKDCWVSLYNRKLYNVTKFLDEHPGGPELILEHAGKDITEVLKDATLHEHSVTAYEALDENYLVGYLATPDEESKLLNPSGAAPPVEVRLQDDYDSTVFVPEVPSEEKLSIVTDYSRDFTRHKFLDLNKPLLMQMLRADFTKEFYLDQIHRPRHYGRGSAPLFGNFLEPLSKTAWYVIPIVWFPVILYHIYTAFQHMNRPFATFLFGVGLFVWTLIEYGMHRFLFHLDEYLPNNQIAYTLHFLLHGVHHYLPMDRYRLVMPPTLFVLLCTPFYKLVFGLLPHYWACAGFAGGMFGYMCYDLTHYFLHHAKLPTYLQKLKRYHMEHHYKNYELGFGVTSWFWDNVFGTYLGENAPLSKIKFE</sequence>
<keyword evidence="14 18" id="KW-0408">Iron</keyword>
<comment type="subcellular location">
    <subcellularLocation>
        <location evidence="1">Endoplasmic reticulum membrane</location>
        <topology evidence="1">Multi-pass membrane protein</topology>
    </subcellularLocation>
</comment>
<dbReference type="PIRSF" id="PIRSF005149">
    <property type="entry name" value="IPC-B_HD"/>
    <property type="match status" value="1"/>
</dbReference>
<dbReference type="PANTHER" id="PTHR12863:SF1">
    <property type="entry name" value="FATTY ACID 2-HYDROXYLASE"/>
    <property type="match status" value="1"/>
</dbReference>
<keyword evidence="7 21" id="KW-0812">Transmembrane</keyword>
<keyword evidence="16 18" id="KW-0472">Membrane</keyword>
<keyword evidence="13 18" id="KW-0560">Oxidoreductase</keyword>
<keyword evidence="8 18" id="KW-0479">Metal-binding</keyword>
<dbReference type="InterPro" id="IPR006694">
    <property type="entry name" value="Fatty_acid_hydroxylase"/>
</dbReference>
<evidence type="ECO:0000256" key="1">
    <source>
        <dbReference type="ARBA" id="ARBA00004477"/>
    </source>
</evidence>
<feature type="binding site" evidence="19">
    <location>
        <position position="322"/>
    </location>
    <ligand>
        <name>Zn(2+)</name>
        <dbReference type="ChEBI" id="CHEBI:29105"/>
        <label>1</label>
    </ligand>
</feature>
<evidence type="ECO:0000256" key="20">
    <source>
        <dbReference type="PIRSR" id="PIRSR005149-50"/>
    </source>
</evidence>
<protein>
    <recommendedName>
        <fullName evidence="18">Ceramide very long chain fatty acid hydroxylase</fullName>
        <ecNumber evidence="18">1.-.-.-</ecNumber>
    </recommendedName>
</protein>
<evidence type="ECO:0000256" key="4">
    <source>
        <dbReference type="ARBA" id="ARBA00005747"/>
    </source>
</evidence>
<feature type="binding site" description="axial binding residue" evidence="20">
    <location>
        <position position="42"/>
    </location>
    <ligand>
        <name>heme</name>
        <dbReference type="ChEBI" id="CHEBI:30413"/>
    </ligand>
    <ligandPart>
        <name>Fe</name>
        <dbReference type="ChEBI" id="CHEBI:18248"/>
    </ligandPart>
</feature>
<evidence type="ECO:0000256" key="2">
    <source>
        <dbReference type="ARBA" id="ARBA00004991"/>
    </source>
</evidence>
<feature type="binding site" evidence="19">
    <location>
        <position position="245"/>
    </location>
    <ligand>
        <name>Zn(2+)</name>
        <dbReference type="ChEBI" id="CHEBI:29105"/>
        <label>1</label>
    </ligand>
</feature>
<feature type="binding site" evidence="19">
    <location>
        <position position="344"/>
    </location>
    <ligand>
        <name>Zn(2+)</name>
        <dbReference type="ChEBI" id="CHEBI:29105"/>
        <label>1</label>
    </ligand>
</feature>
<evidence type="ECO:0000256" key="7">
    <source>
        <dbReference type="ARBA" id="ARBA00022692"/>
    </source>
</evidence>
<evidence type="ECO:0000256" key="8">
    <source>
        <dbReference type="ARBA" id="ARBA00022723"/>
    </source>
</evidence>
<comment type="function">
    <text evidence="18">Ceramide hydroxylase involved in the hydroxylation of sphingolipid-associated very long chain fatty acids. Postulated to hydroxylate the very long chain fatty acid of dihydroceramides and phytoceramides at C-2.</text>
</comment>
<dbReference type="PROSITE" id="PS50255">
    <property type="entry name" value="CYTOCHROME_B5_2"/>
    <property type="match status" value="1"/>
</dbReference>
<dbReference type="Proteomes" id="UP000191144">
    <property type="component" value="Chromosome E"/>
</dbReference>
<feature type="binding site" evidence="19">
    <location>
        <position position="345"/>
    </location>
    <ligand>
        <name>Zn(2+)</name>
        <dbReference type="ChEBI" id="CHEBI:29105"/>
        <label>2</label>
    </ligand>
</feature>
<evidence type="ECO:0000256" key="16">
    <source>
        <dbReference type="ARBA" id="ARBA00023136"/>
    </source>
</evidence>
<feature type="binding site" evidence="19">
    <location>
        <position position="240"/>
    </location>
    <ligand>
        <name>Zn(2+)</name>
        <dbReference type="ChEBI" id="CHEBI:29105"/>
        <label>1</label>
    </ligand>
</feature>
<feature type="transmembrane region" description="Helical" evidence="21">
    <location>
        <begin position="193"/>
        <end position="213"/>
    </location>
</feature>
<evidence type="ECO:0000256" key="5">
    <source>
        <dbReference type="ARBA" id="ARBA00022516"/>
    </source>
</evidence>
<dbReference type="SUPFAM" id="SSF55856">
    <property type="entry name" value="Cytochrome b5-like heme/steroid binding domain"/>
    <property type="match status" value="1"/>
</dbReference>
<dbReference type="InterPro" id="IPR018506">
    <property type="entry name" value="Cyt_B5_heme-BS"/>
</dbReference>
<comment type="pathway">
    <text evidence="2">Sphingolipid metabolism.</text>
</comment>
<reference evidence="24" key="1">
    <citation type="submission" date="2016-03" db="EMBL/GenBank/DDBJ databases">
        <authorList>
            <person name="Devillers Hugo."/>
        </authorList>
    </citation>
    <scope>NUCLEOTIDE SEQUENCE [LARGE SCALE GENOMIC DNA]</scope>
</reference>
<evidence type="ECO:0000313" key="23">
    <source>
        <dbReference type="EMBL" id="SCU88966.1"/>
    </source>
</evidence>
<dbReference type="GO" id="GO:0005789">
    <property type="term" value="C:endoplasmic reticulum membrane"/>
    <property type="evidence" value="ECO:0007669"/>
    <property type="project" value="UniProtKB-SubCell"/>
</dbReference>
<evidence type="ECO:0000256" key="12">
    <source>
        <dbReference type="ARBA" id="ARBA00022989"/>
    </source>
</evidence>
<comment type="pathway">
    <text evidence="3">Lipid metabolism.</text>
</comment>
<dbReference type="EMBL" id="LT598481">
    <property type="protein sequence ID" value="SCU88966.1"/>
    <property type="molecule type" value="Genomic_DNA"/>
</dbReference>
<dbReference type="SMART" id="SM01117">
    <property type="entry name" value="Cyt-b5"/>
    <property type="match status" value="1"/>
</dbReference>
<keyword evidence="11 19" id="KW-0862">Zinc</keyword>
<dbReference type="AlphaFoldDB" id="A0A1G4JFD3"/>
<dbReference type="GO" id="GO:0020037">
    <property type="term" value="F:heme binding"/>
    <property type="evidence" value="ECO:0007669"/>
    <property type="project" value="InterPro"/>
</dbReference>
<dbReference type="InterPro" id="IPR014430">
    <property type="entry name" value="Scs7"/>
</dbReference>
<evidence type="ECO:0000256" key="21">
    <source>
        <dbReference type="SAM" id="Phobius"/>
    </source>
</evidence>
<evidence type="ECO:0000256" key="11">
    <source>
        <dbReference type="ARBA" id="ARBA00022833"/>
    </source>
</evidence>
<comment type="similarity">
    <text evidence="4 18">Belongs to the sterol desaturase family. SCS7 subfamily.</text>
</comment>
<dbReference type="InterPro" id="IPR036400">
    <property type="entry name" value="Cyt_B5-like_heme/steroid_sf"/>
</dbReference>
<evidence type="ECO:0000256" key="13">
    <source>
        <dbReference type="ARBA" id="ARBA00023002"/>
    </source>
</evidence>
<name>A0A1G4JFD3_9SACH</name>
<keyword evidence="24" id="KW-1185">Reference proteome</keyword>
<evidence type="ECO:0000256" key="19">
    <source>
        <dbReference type="PIRSR" id="PIRSR005149-1"/>
    </source>
</evidence>
<dbReference type="EC" id="1.-.-.-" evidence="18"/>
<keyword evidence="15 18" id="KW-0443">Lipid metabolism</keyword>
<dbReference type="PRINTS" id="PR00363">
    <property type="entry name" value="CYTOCHROMEB5"/>
</dbReference>
<organism evidence="23 24">
    <name type="scientific">Lachancea meyersii CBS 8951</name>
    <dbReference type="NCBI Taxonomy" id="1266667"/>
    <lineage>
        <taxon>Eukaryota</taxon>
        <taxon>Fungi</taxon>
        <taxon>Dikarya</taxon>
        <taxon>Ascomycota</taxon>
        <taxon>Saccharomycotina</taxon>
        <taxon>Saccharomycetes</taxon>
        <taxon>Saccharomycetales</taxon>
        <taxon>Saccharomycetaceae</taxon>
        <taxon>Lachancea</taxon>
    </lineage>
</organism>
<evidence type="ECO:0000256" key="14">
    <source>
        <dbReference type="ARBA" id="ARBA00023004"/>
    </source>
</evidence>
<evidence type="ECO:0000313" key="24">
    <source>
        <dbReference type="Proteomes" id="UP000191144"/>
    </source>
</evidence>
<evidence type="ECO:0000259" key="22">
    <source>
        <dbReference type="PROSITE" id="PS50255"/>
    </source>
</evidence>
<dbReference type="Pfam" id="PF00173">
    <property type="entry name" value="Cyt-b5"/>
    <property type="match status" value="1"/>
</dbReference>
<comment type="cofactor">
    <cofactor evidence="18 19">
        <name>Zn(2+)</name>
        <dbReference type="ChEBI" id="CHEBI:29105"/>
    </cofactor>
    <text evidence="18 19">Binds 2 Zn(2+) ions per subunit that likely form a catalytic dimetal center.</text>
</comment>
<feature type="binding site" evidence="19">
    <location>
        <position position="326"/>
    </location>
    <ligand>
        <name>Zn(2+)</name>
        <dbReference type="ChEBI" id="CHEBI:29105"/>
        <label>2</label>
    </ligand>
</feature>
<dbReference type="GO" id="GO:0080132">
    <property type="term" value="F:fatty acid 2-hydroxylase activity"/>
    <property type="evidence" value="ECO:0007669"/>
    <property type="project" value="InterPro"/>
</dbReference>
<keyword evidence="5 18" id="KW-0444">Lipid biosynthesis</keyword>
<evidence type="ECO:0000256" key="18">
    <source>
        <dbReference type="PIRNR" id="PIRNR005149"/>
    </source>
</evidence>
<feature type="transmembrane region" description="Helical" evidence="21">
    <location>
        <begin position="220"/>
        <end position="239"/>
    </location>
</feature>
<keyword evidence="6 20" id="KW-0349">Heme</keyword>
<dbReference type="Pfam" id="PF04116">
    <property type="entry name" value="FA_hydroxylase"/>
    <property type="match status" value="1"/>
</dbReference>
<dbReference type="Gene3D" id="3.10.120.10">
    <property type="entry name" value="Cytochrome b5-like heme/steroid binding domain"/>
    <property type="match status" value="1"/>
</dbReference>
<keyword evidence="12 21" id="KW-1133">Transmembrane helix</keyword>
<keyword evidence="10 18" id="KW-0276">Fatty acid metabolism</keyword>
<feature type="domain" description="Cytochrome b5 heme-binding" evidence="22">
    <location>
        <begin position="6"/>
        <end position="87"/>
    </location>
</feature>
<feature type="binding site" evidence="19">
    <location>
        <position position="268"/>
    </location>
    <ligand>
        <name>Zn(2+)</name>
        <dbReference type="ChEBI" id="CHEBI:29105"/>
        <label>1</label>
    </ligand>
</feature>
<keyword evidence="17 18" id="KW-0275">Fatty acid biosynthesis</keyword>
<feature type="binding site" evidence="19">
    <location>
        <position position="341"/>
    </location>
    <ligand>
        <name>Zn(2+)</name>
        <dbReference type="ChEBI" id="CHEBI:29105"/>
        <label>1</label>
    </ligand>
</feature>
<feature type="binding site" description="axial binding residue" evidence="20">
    <location>
        <position position="69"/>
    </location>
    <ligand>
        <name>heme</name>
        <dbReference type="ChEBI" id="CHEBI:30413"/>
    </ligand>
    <ligandPart>
        <name>Fe</name>
        <dbReference type="ChEBI" id="CHEBI:18248"/>
    </ligandPart>
</feature>
<feature type="binding site" evidence="19">
    <location>
        <position position="267"/>
    </location>
    <ligand>
        <name>Zn(2+)</name>
        <dbReference type="ChEBI" id="CHEBI:29105"/>
        <label>1</label>
    </ligand>
</feature>
<dbReference type="OrthoDB" id="2204368at2759"/>
<evidence type="ECO:0000256" key="17">
    <source>
        <dbReference type="ARBA" id="ARBA00023160"/>
    </source>
</evidence>
<feature type="transmembrane region" description="Helical" evidence="21">
    <location>
        <begin position="301"/>
        <end position="318"/>
    </location>
</feature>
<evidence type="ECO:0000256" key="9">
    <source>
        <dbReference type="ARBA" id="ARBA00022824"/>
    </source>
</evidence>
<feature type="transmembrane region" description="Helical" evidence="21">
    <location>
        <begin position="277"/>
        <end position="295"/>
    </location>
</feature>